<evidence type="ECO:0000313" key="3">
    <source>
        <dbReference type="EMBL" id="MBB5031068.1"/>
    </source>
</evidence>
<keyword evidence="4" id="KW-1185">Reference proteome</keyword>
<dbReference type="AlphaFoldDB" id="A0A7W8DIH9"/>
<dbReference type="PROSITE" id="PS51707">
    <property type="entry name" value="CYTH"/>
    <property type="match status" value="1"/>
</dbReference>
<dbReference type="EMBL" id="JACHIG010000001">
    <property type="protein sequence ID" value="MBB5031068.1"/>
    <property type="molecule type" value="Genomic_DNA"/>
</dbReference>
<dbReference type="InterPro" id="IPR023577">
    <property type="entry name" value="CYTH_domain"/>
</dbReference>
<dbReference type="PANTHER" id="PTHR40114">
    <property type="entry name" value="SLR0698 PROTEIN"/>
    <property type="match status" value="1"/>
</dbReference>
<dbReference type="SMART" id="SM01118">
    <property type="entry name" value="CYTH"/>
    <property type="match status" value="1"/>
</dbReference>
<evidence type="ECO:0000259" key="2">
    <source>
        <dbReference type="PROSITE" id="PS51707"/>
    </source>
</evidence>
<dbReference type="PIRSF" id="PIRSF016487">
    <property type="entry name" value="CYTH_UCP016487"/>
    <property type="match status" value="1"/>
</dbReference>
<feature type="active site" description="Proton acceptor" evidence="1">
    <location>
        <position position="29"/>
    </location>
</feature>
<dbReference type="Pfam" id="PF01928">
    <property type="entry name" value="CYTH"/>
    <property type="match status" value="1"/>
</dbReference>
<name>A0A7W8DIH9_9BACT</name>
<feature type="domain" description="CYTH" evidence="2">
    <location>
        <begin position="2"/>
        <end position="153"/>
    </location>
</feature>
<accession>A0A7W8DIH9</accession>
<dbReference type="Proteomes" id="UP000590740">
    <property type="component" value="Unassembled WGS sequence"/>
</dbReference>
<evidence type="ECO:0000313" key="4">
    <source>
        <dbReference type="Proteomes" id="UP000590740"/>
    </source>
</evidence>
<dbReference type="CDD" id="cd07891">
    <property type="entry name" value="CYTH-like_CthTTM-like_1"/>
    <property type="match status" value="1"/>
</dbReference>
<dbReference type="RefSeq" id="WP_184338010.1">
    <property type="nucleotide sequence ID" value="NZ_JACHIG010000001.1"/>
</dbReference>
<protein>
    <submittedName>
        <fullName evidence="3">CYTH domain-containing protein</fullName>
    </submittedName>
</protein>
<dbReference type="Gene3D" id="2.40.320.10">
    <property type="entry name" value="Hypothetical Protein Pfu-838710-001"/>
    <property type="match status" value="1"/>
</dbReference>
<dbReference type="InterPro" id="IPR012042">
    <property type="entry name" value="NeuTTM/CthTTM-like"/>
</dbReference>
<evidence type="ECO:0000256" key="1">
    <source>
        <dbReference type="PIRSR" id="PIRSR016487-1"/>
    </source>
</evidence>
<organism evidence="3 4">
    <name type="scientific">Prosthecobacter vanneervenii</name>
    <dbReference type="NCBI Taxonomy" id="48466"/>
    <lineage>
        <taxon>Bacteria</taxon>
        <taxon>Pseudomonadati</taxon>
        <taxon>Verrucomicrobiota</taxon>
        <taxon>Verrucomicrobiia</taxon>
        <taxon>Verrucomicrobiales</taxon>
        <taxon>Verrucomicrobiaceae</taxon>
        <taxon>Prosthecobacter</taxon>
    </lineage>
</organism>
<sequence>MATEIERKFLLKPGLWQPAGPGRRMAQGYLSRDPDRTVRVRVVGESAFMTVKSRRTGISRTEIEFPIALEHAQDLLLLCHQPLIDKTRHEVLHDGMLWEVDVFHGANDGLIVAEIELPSEDTEFTLPEWIGEEVSHDMRYTNSNLCAVPFSEW</sequence>
<gene>
    <name evidence="3" type="ORF">HNQ65_000622</name>
</gene>
<proteinExistence type="predicted"/>
<dbReference type="InterPro" id="IPR033469">
    <property type="entry name" value="CYTH-like_dom_sf"/>
</dbReference>
<dbReference type="SUPFAM" id="SSF55154">
    <property type="entry name" value="CYTH-like phosphatases"/>
    <property type="match status" value="1"/>
</dbReference>
<comment type="caution">
    <text evidence="3">The sequence shown here is derived from an EMBL/GenBank/DDBJ whole genome shotgun (WGS) entry which is preliminary data.</text>
</comment>
<reference evidence="3 4" key="1">
    <citation type="submission" date="2020-08" db="EMBL/GenBank/DDBJ databases">
        <title>Genomic Encyclopedia of Type Strains, Phase IV (KMG-IV): sequencing the most valuable type-strain genomes for metagenomic binning, comparative biology and taxonomic classification.</title>
        <authorList>
            <person name="Goeker M."/>
        </authorList>
    </citation>
    <scope>NUCLEOTIDE SEQUENCE [LARGE SCALE GENOMIC DNA]</scope>
    <source>
        <strain evidence="3 4">DSM 12252</strain>
    </source>
</reference>
<dbReference type="PANTHER" id="PTHR40114:SF1">
    <property type="entry name" value="SLR0698 PROTEIN"/>
    <property type="match status" value="1"/>
</dbReference>